<dbReference type="AlphaFoldDB" id="A0A183IKM0"/>
<dbReference type="OrthoDB" id="202825at2759"/>
<evidence type="ECO:0000256" key="1">
    <source>
        <dbReference type="ARBA" id="ARBA00006820"/>
    </source>
</evidence>
<evidence type="ECO:0000256" key="2">
    <source>
        <dbReference type="ARBA" id="ARBA00022598"/>
    </source>
</evidence>
<evidence type="ECO:0000313" key="6">
    <source>
        <dbReference type="EMBL" id="VDP03562.1"/>
    </source>
</evidence>
<dbReference type="GO" id="GO:0015631">
    <property type="term" value="F:tubulin binding"/>
    <property type="evidence" value="ECO:0007669"/>
    <property type="project" value="TreeGrafter"/>
</dbReference>
<sequence>MVAQLGQTVIADTESETDTEKENCPPACAGSSDSGNDRSSGCDAGRNGLNEKLRNGDGEGVPFFHSSRFSNVPPTVYFPFPPDKETAHWIGYWGRHLSTSDMKDIFPYQKVNHFPGNFQIGRKDHLWRNFSRFRAKYGNDVFNFLPETYVLPKDLRKLKFAMRKELSPCIYILKPVRFFIHG</sequence>
<keyword evidence="4" id="KW-0067">ATP-binding</keyword>
<feature type="region of interest" description="Disordered" evidence="5">
    <location>
        <begin position="1"/>
        <end position="55"/>
    </location>
</feature>
<comment type="similarity">
    <text evidence="1">Belongs to the tubulin--tyrosine ligase family.</text>
</comment>
<evidence type="ECO:0000313" key="8">
    <source>
        <dbReference type="WBParaSite" id="SBAD_0000434801-mRNA-1"/>
    </source>
</evidence>
<dbReference type="PANTHER" id="PTHR12241:SF162">
    <property type="entry name" value="TUBULIN MONOGLUTAMYLASE TTLL4"/>
    <property type="match status" value="1"/>
</dbReference>
<dbReference type="WBParaSite" id="SBAD_0000434801-mRNA-1">
    <property type="protein sequence ID" value="SBAD_0000434801-mRNA-1"/>
    <property type="gene ID" value="SBAD_0000434801"/>
</dbReference>
<dbReference type="GO" id="GO:0000226">
    <property type="term" value="P:microtubule cytoskeleton organization"/>
    <property type="evidence" value="ECO:0007669"/>
    <property type="project" value="TreeGrafter"/>
</dbReference>
<keyword evidence="2" id="KW-0436">Ligase</keyword>
<name>A0A183IKM0_9BILA</name>
<proteinExistence type="inferred from homology"/>
<accession>A0A183IKM0</accession>
<dbReference type="PANTHER" id="PTHR12241">
    <property type="entry name" value="TUBULIN POLYGLUTAMYLASE"/>
    <property type="match status" value="1"/>
</dbReference>
<feature type="compositionally biased region" description="Low complexity" evidence="5">
    <location>
        <begin position="30"/>
        <end position="43"/>
    </location>
</feature>
<reference evidence="8" key="1">
    <citation type="submission" date="2016-06" db="UniProtKB">
        <authorList>
            <consortium name="WormBaseParasite"/>
        </authorList>
    </citation>
    <scope>IDENTIFICATION</scope>
</reference>
<organism evidence="8">
    <name type="scientific">Soboliphyme baturini</name>
    <dbReference type="NCBI Taxonomy" id="241478"/>
    <lineage>
        <taxon>Eukaryota</taxon>
        <taxon>Metazoa</taxon>
        <taxon>Ecdysozoa</taxon>
        <taxon>Nematoda</taxon>
        <taxon>Enoplea</taxon>
        <taxon>Dorylaimia</taxon>
        <taxon>Dioctophymatida</taxon>
        <taxon>Dioctophymatoidea</taxon>
        <taxon>Soboliphymatidae</taxon>
        <taxon>Soboliphyme</taxon>
    </lineage>
</organism>
<dbReference type="Proteomes" id="UP000270296">
    <property type="component" value="Unassembled WGS sequence"/>
</dbReference>
<gene>
    <name evidence="6" type="ORF">SBAD_LOCUS4166</name>
</gene>
<evidence type="ECO:0000313" key="7">
    <source>
        <dbReference type="Proteomes" id="UP000270296"/>
    </source>
</evidence>
<reference evidence="6 7" key="2">
    <citation type="submission" date="2018-11" db="EMBL/GenBank/DDBJ databases">
        <authorList>
            <consortium name="Pathogen Informatics"/>
        </authorList>
    </citation>
    <scope>NUCLEOTIDE SEQUENCE [LARGE SCALE GENOMIC DNA]</scope>
</reference>
<evidence type="ECO:0000256" key="5">
    <source>
        <dbReference type="SAM" id="MobiDB-lite"/>
    </source>
</evidence>
<dbReference type="GO" id="GO:0019098">
    <property type="term" value="P:reproductive behavior"/>
    <property type="evidence" value="ECO:0007669"/>
    <property type="project" value="UniProtKB-ARBA"/>
</dbReference>
<evidence type="ECO:0000256" key="4">
    <source>
        <dbReference type="ARBA" id="ARBA00022840"/>
    </source>
</evidence>
<keyword evidence="7" id="KW-1185">Reference proteome</keyword>
<dbReference type="GO" id="GO:0070740">
    <property type="term" value="F:tubulin-glutamic acid ligase activity"/>
    <property type="evidence" value="ECO:0007669"/>
    <property type="project" value="TreeGrafter"/>
</dbReference>
<dbReference type="EMBL" id="UZAM01008165">
    <property type="protein sequence ID" value="VDP03562.1"/>
    <property type="molecule type" value="Genomic_DNA"/>
</dbReference>
<dbReference type="Pfam" id="PF03133">
    <property type="entry name" value="TTL"/>
    <property type="match status" value="1"/>
</dbReference>
<evidence type="ECO:0000256" key="3">
    <source>
        <dbReference type="ARBA" id="ARBA00022741"/>
    </source>
</evidence>
<keyword evidence="3" id="KW-0547">Nucleotide-binding</keyword>
<protein>
    <submittedName>
        <fullName evidence="8">HSF_DOMAIN domain-containing protein</fullName>
    </submittedName>
</protein>
<dbReference type="GO" id="GO:0005524">
    <property type="term" value="F:ATP binding"/>
    <property type="evidence" value="ECO:0007669"/>
    <property type="project" value="UniProtKB-KW"/>
</dbReference>
<dbReference type="GO" id="GO:0036064">
    <property type="term" value="C:ciliary basal body"/>
    <property type="evidence" value="ECO:0007669"/>
    <property type="project" value="TreeGrafter"/>
</dbReference>
<dbReference type="InterPro" id="IPR004344">
    <property type="entry name" value="TTL/TTLL_fam"/>
</dbReference>
<dbReference type="PROSITE" id="PS51221">
    <property type="entry name" value="TTL"/>
    <property type="match status" value="1"/>
</dbReference>